<dbReference type="Proteomes" id="UP001320154">
    <property type="component" value="Unassembled WGS sequence"/>
</dbReference>
<dbReference type="PRINTS" id="PR00455">
    <property type="entry name" value="HTHTETR"/>
</dbReference>
<sequence>MCAAVLQARKSENTRQTILKAAIEEILTEGIHHATTINIAQRAGMSRGAILHHYPTRDELMHAALEKVLLEELESFKELTKQAKSKEITLDELLDHIWEHFSGPMFMVSLEYLTAARTNKEIKGVLMPLARDFNNSIEEIWGTMVPDPHLREATLHSTLCMMRGMSLQSIWREDPGFSERLLLYWKEQIRKSIEGVGD</sequence>
<dbReference type="EMBL" id="JABFTS010000002">
    <property type="protein sequence ID" value="MCE8050729.1"/>
    <property type="molecule type" value="Genomic_DNA"/>
</dbReference>
<feature type="domain" description="HTH tetR-type" evidence="3">
    <location>
        <begin position="12"/>
        <end position="72"/>
    </location>
</feature>
<evidence type="ECO:0000313" key="7">
    <source>
        <dbReference type="Proteomes" id="UP001320178"/>
    </source>
</evidence>
<dbReference type="InterPro" id="IPR050624">
    <property type="entry name" value="HTH-type_Tx_Regulator"/>
</dbReference>
<dbReference type="Gene3D" id="1.10.357.10">
    <property type="entry name" value="Tetracycline Repressor, domain 2"/>
    <property type="match status" value="1"/>
</dbReference>
<dbReference type="InterPro" id="IPR009057">
    <property type="entry name" value="Homeodomain-like_sf"/>
</dbReference>
<dbReference type="PANTHER" id="PTHR43479">
    <property type="entry name" value="ACREF/ENVCD OPERON REPRESSOR-RELATED"/>
    <property type="match status" value="1"/>
</dbReference>
<dbReference type="AlphaFoldDB" id="A0AAW4YR38"/>
<dbReference type="SUPFAM" id="SSF46689">
    <property type="entry name" value="Homeodomain-like"/>
    <property type="match status" value="1"/>
</dbReference>
<organism evidence="5 7">
    <name type="scientific">Billgrantia desiderata</name>
    <dbReference type="NCBI Taxonomy" id="52021"/>
    <lineage>
        <taxon>Bacteria</taxon>
        <taxon>Pseudomonadati</taxon>
        <taxon>Pseudomonadota</taxon>
        <taxon>Gammaproteobacteria</taxon>
        <taxon>Oceanospirillales</taxon>
        <taxon>Halomonadaceae</taxon>
        <taxon>Billgrantia</taxon>
    </lineage>
</organism>
<dbReference type="Pfam" id="PF00440">
    <property type="entry name" value="TetR_N"/>
    <property type="match status" value="1"/>
</dbReference>
<dbReference type="GO" id="GO:0003677">
    <property type="term" value="F:DNA binding"/>
    <property type="evidence" value="ECO:0007669"/>
    <property type="project" value="UniProtKB-UniRule"/>
</dbReference>
<gene>
    <name evidence="4" type="ORF">HOP60_01000</name>
    <name evidence="5" type="ORF">HOP61_05435</name>
</gene>
<dbReference type="RefSeq" id="WP_234238837.1">
    <property type="nucleotide sequence ID" value="NZ_JABFTQ010000001.1"/>
</dbReference>
<evidence type="ECO:0000256" key="2">
    <source>
        <dbReference type="PROSITE-ProRule" id="PRU00335"/>
    </source>
</evidence>
<comment type="caution">
    <text evidence="5">The sequence shown here is derived from an EMBL/GenBank/DDBJ whole genome shotgun (WGS) entry which is preliminary data.</text>
</comment>
<dbReference type="EMBL" id="JABFTQ010000001">
    <property type="protein sequence ID" value="MCE8045304.1"/>
    <property type="molecule type" value="Genomic_DNA"/>
</dbReference>
<feature type="DNA-binding region" description="H-T-H motif" evidence="2">
    <location>
        <begin position="35"/>
        <end position="54"/>
    </location>
</feature>
<dbReference type="InterPro" id="IPR001647">
    <property type="entry name" value="HTH_TetR"/>
</dbReference>
<dbReference type="PROSITE" id="PS50977">
    <property type="entry name" value="HTH_TETR_2"/>
    <property type="match status" value="1"/>
</dbReference>
<evidence type="ECO:0000259" key="3">
    <source>
        <dbReference type="PROSITE" id="PS50977"/>
    </source>
</evidence>
<name>A0AAW4YR38_9GAMM</name>
<keyword evidence="1 2" id="KW-0238">DNA-binding</keyword>
<evidence type="ECO:0000313" key="5">
    <source>
        <dbReference type="EMBL" id="MCE8050729.1"/>
    </source>
</evidence>
<dbReference type="Proteomes" id="UP001320178">
    <property type="component" value="Unassembled WGS sequence"/>
</dbReference>
<reference evidence="5" key="1">
    <citation type="submission" date="2020-05" db="EMBL/GenBank/DDBJ databases">
        <authorList>
            <person name="Wang L."/>
            <person name="Shao Z."/>
        </authorList>
    </citation>
    <scope>NUCLEOTIDE SEQUENCE</scope>
    <source>
        <strain evidence="4">MCCC 1A05748</strain>
        <strain evidence="5">MCCC 1A05776</strain>
    </source>
</reference>
<keyword evidence="6" id="KW-1185">Reference proteome</keyword>
<evidence type="ECO:0000256" key="1">
    <source>
        <dbReference type="ARBA" id="ARBA00023125"/>
    </source>
</evidence>
<reference evidence="5 6" key="2">
    <citation type="journal article" date="2021" name="Front. Microbiol.">
        <title>Aerobic Denitrification and Heterotrophic Sulfur Oxidation in the Genus Halomonas Revealed by Six Novel Species Characterizations and Genome-Based Analysis.</title>
        <authorList>
            <person name="Wang L."/>
            <person name="Shao Z."/>
        </authorList>
    </citation>
    <scope>NUCLEOTIDE SEQUENCE</scope>
    <source>
        <strain evidence="4 6">MCCC 1A05748</strain>
        <strain evidence="5">MCCC 1A05776</strain>
    </source>
</reference>
<evidence type="ECO:0000313" key="6">
    <source>
        <dbReference type="Proteomes" id="UP001320154"/>
    </source>
</evidence>
<dbReference type="PANTHER" id="PTHR43479:SF11">
    <property type="entry name" value="ACREF_ENVCD OPERON REPRESSOR-RELATED"/>
    <property type="match status" value="1"/>
</dbReference>
<evidence type="ECO:0000313" key="4">
    <source>
        <dbReference type="EMBL" id="MCE8045304.1"/>
    </source>
</evidence>
<proteinExistence type="predicted"/>
<protein>
    <submittedName>
        <fullName evidence="5">TetR/AcrR family transcriptional regulator</fullName>
    </submittedName>
</protein>
<accession>A0AAW4YR38</accession>